<keyword evidence="5 6" id="KW-0472">Membrane</keyword>
<evidence type="ECO:0000256" key="2">
    <source>
        <dbReference type="ARBA" id="ARBA00007362"/>
    </source>
</evidence>
<organism evidence="8 9">
    <name type="scientific">Alistipes dispar</name>
    <dbReference type="NCBI Taxonomy" id="2585119"/>
    <lineage>
        <taxon>Bacteria</taxon>
        <taxon>Pseudomonadati</taxon>
        <taxon>Bacteroidota</taxon>
        <taxon>Bacteroidia</taxon>
        <taxon>Bacteroidales</taxon>
        <taxon>Rikenellaceae</taxon>
        <taxon>Alistipes</taxon>
    </lineage>
</organism>
<dbReference type="PANTHER" id="PTHR32322:SF2">
    <property type="entry name" value="EAMA DOMAIN-CONTAINING PROTEIN"/>
    <property type="match status" value="1"/>
</dbReference>
<feature type="transmembrane region" description="Helical" evidence="6">
    <location>
        <begin position="222"/>
        <end position="243"/>
    </location>
</feature>
<feature type="transmembrane region" description="Helical" evidence="6">
    <location>
        <begin position="190"/>
        <end position="207"/>
    </location>
</feature>
<keyword evidence="3 6" id="KW-0812">Transmembrane</keyword>
<dbReference type="OrthoDB" id="9811486at2"/>
<feature type="transmembrane region" description="Helical" evidence="6">
    <location>
        <begin position="72"/>
        <end position="93"/>
    </location>
</feature>
<dbReference type="Proteomes" id="UP000319374">
    <property type="component" value="Chromosome"/>
</dbReference>
<evidence type="ECO:0000256" key="4">
    <source>
        <dbReference type="ARBA" id="ARBA00022989"/>
    </source>
</evidence>
<comment type="similarity">
    <text evidence="2">Belongs to the EamA transporter family.</text>
</comment>
<evidence type="ECO:0000313" key="8">
    <source>
        <dbReference type="EMBL" id="BBL07564.1"/>
    </source>
</evidence>
<dbReference type="PANTHER" id="PTHR32322">
    <property type="entry name" value="INNER MEMBRANE TRANSPORTER"/>
    <property type="match status" value="1"/>
</dbReference>
<dbReference type="EMBL" id="AP019736">
    <property type="protein sequence ID" value="BBL07564.1"/>
    <property type="molecule type" value="Genomic_DNA"/>
</dbReference>
<protein>
    <submittedName>
        <fullName evidence="8">Membrane protein</fullName>
    </submittedName>
</protein>
<evidence type="ECO:0000256" key="6">
    <source>
        <dbReference type="SAM" id="Phobius"/>
    </source>
</evidence>
<feature type="transmembrane region" description="Helical" evidence="6">
    <location>
        <begin position="127"/>
        <end position="146"/>
    </location>
</feature>
<dbReference type="InterPro" id="IPR050638">
    <property type="entry name" value="AA-Vitamin_Transporters"/>
</dbReference>
<keyword evidence="4 6" id="KW-1133">Transmembrane helix</keyword>
<sequence>MKYESLKGHGAMLGANAMWGLMSPVAKAVMAGGVVTPLVVTDLRVAGAMLLFWTASLFRRPEHVPPADMMKLFGASLLAIVFNQGCFIFGVGMTSPVDASIITTSMPLVAMILAAVLLKEPVTGKKLLGIAAGATGALLLILGSSGAEAAGATGGKSVWGDLLVLLAQCSYALYIVLFKNFVGRYSPVTIMKWMFTYSFVCLLPFSYDDLIATEWTALERNALLSLGYIVVGSTFLSYILVIVGQKLLRPTVTGMYNYVQPLVASIVAVCWGMDSFNLSKILSVVLIFGGVYLVTMSRSRADEERTAAAGGGAKEA</sequence>
<dbReference type="SUPFAM" id="SSF103481">
    <property type="entry name" value="Multidrug resistance efflux transporter EmrE"/>
    <property type="match status" value="2"/>
</dbReference>
<keyword evidence="9" id="KW-1185">Reference proteome</keyword>
<dbReference type="RefSeq" id="WP_141429722.1">
    <property type="nucleotide sequence ID" value="NZ_AP019736.1"/>
</dbReference>
<dbReference type="InterPro" id="IPR000620">
    <property type="entry name" value="EamA_dom"/>
</dbReference>
<accession>A0A4Y1X443</accession>
<feature type="transmembrane region" description="Helical" evidence="6">
    <location>
        <begin position="158"/>
        <end position="178"/>
    </location>
</feature>
<proteinExistence type="inferred from homology"/>
<dbReference type="InterPro" id="IPR037185">
    <property type="entry name" value="EmrE-like"/>
</dbReference>
<feature type="transmembrane region" description="Helical" evidence="6">
    <location>
        <begin position="255"/>
        <end position="272"/>
    </location>
</feature>
<evidence type="ECO:0000256" key="5">
    <source>
        <dbReference type="ARBA" id="ARBA00023136"/>
    </source>
</evidence>
<name>A0A4Y1X443_9BACT</name>
<evidence type="ECO:0000313" key="9">
    <source>
        <dbReference type="Proteomes" id="UP000319374"/>
    </source>
</evidence>
<dbReference type="Pfam" id="PF00892">
    <property type="entry name" value="EamA"/>
    <property type="match status" value="2"/>
</dbReference>
<feature type="transmembrane region" description="Helical" evidence="6">
    <location>
        <begin position="28"/>
        <end position="52"/>
    </location>
</feature>
<comment type="subcellular location">
    <subcellularLocation>
        <location evidence="1">Membrane</location>
        <topology evidence="1">Multi-pass membrane protein</topology>
    </subcellularLocation>
</comment>
<dbReference type="AlphaFoldDB" id="A0A4Y1X443"/>
<dbReference type="GO" id="GO:0016020">
    <property type="term" value="C:membrane"/>
    <property type="evidence" value="ECO:0007669"/>
    <property type="project" value="UniProtKB-SubCell"/>
</dbReference>
<dbReference type="GeneID" id="98674189"/>
<feature type="transmembrane region" description="Helical" evidence="6">
    <location>
        <begin position="99"/>
        <end position="118"/>
    </location>
</feature>
<feature type="domain" description="EamA" evidence="7">
    <location>
        <begin position="159"/>
        <end position="295"/>
    </location>
</feature>
<gene>
    <name evidence="8" type="ORF">A5CPEGH6_22020</name>
</gene>
<feature type="domain" description="EamA" evidence="7">
    <location>
        <begin position="7"/>
        <end position="141"/>
    </location>
</feature>
<feature type="transmembrane region" description="Helical" evidence="6">
    <location>
        <begin position="278"/>
        <end position="295"/>
    </location>
</feature>
<evidence type="ECO:0000256" key="3">
    <source>
        <dbReference type="ARBA" id="ARBA00022692"/>
    </source>
</evidence>
<reference evidence="9" key="1">
    <citation type="submission" date="2019-06" db="EMBL/GenBank/DDBJ databases">
        <title>Alistipes onderdonkii subsp. vulgaris subsp. nov., Alistipes dispar sp. nov. and Alistipes communis sp. nov., isolated from human faeces, and creation of Alistipes onderdonkii subsp. onderdonkii subsp. nov.</title>
        <authorList>
            <person name="Sakamoto M."/>
            <person name="Ikeyama N."/>
            <person name="Ogata Y."/>
            <person name="Suda W."/>
            <person name="Iino T."/>
            <person name="Hattori M."/>
            <person name="Ohkuma M."/>
        </authorList>
    </citation>
    <scope>NUCLEOTIDE SEQUENCE [LARGE SCALE GENOMIC DNA]</scope>
    <source>
        <strain evidence="9">5CPEGH6</strain>
    </source>
</reference>
<evidence type="ECO:0000256" key="1">
    <source>
        <dbReference type="ARBA" id="ARBA00004141"/>
    </source>
</evidence>
<dbReference type="KEGG" id="ada:A5CPEGH6_22020"/>
<evidence type="ECO:0000259" key="7">
    <source>
        <dbReference type="Pfam" id="PF00892"/>
    </source>
</evidence>